<dbReference type="InterPro" id="IPR018060">
    <property type="entry name" value="HTH_AraC"/>
</dbReference>
<sequence length="268" mass="30832">MHTRLQHDYHPMPTNDNIPAPLWFRISDAPAESCYPTHEHAWGEFVYALNGVLEVKVDQIHFLTPPPYGIWLPPHLKHAGINRTEVTHSTLYVHESLCEGLPKQAGILLTSALVPALLHHLRHHPLPDHDPEHLRLLHVLLDQLRHAKWVGSYLPSSKHPALQTLLDYLQQHPADQSTLAQLAQRINMTERTLARYCQQELGMSLNEWRQRLKVIKAMSMLNENKTVESIALDLGYANASAFINLFKRWMRCTPDQFRKDYAAANQSR</sequence>
<dbReference type="GO" id="GO:0043565">
    <property type="term" value="F:sequence-specific DNA binding"/>
    <property type="evidence" value="ECO:0007669"/>
    <property type="project" value="InterPro"/>
</dbReference>
<evidence type="ECO:0000259" key="5">
    <source>
        <dbReference type="PROSITE" id="PS01124"/>
    </source>
</evidence>
<evidence type="ECO:0000313" key="7">
    <source>
        <dbReference type="Proteomes" id="UP000325788"/>
    </source>
</evidence>
<dbReference type="EMBL" id="VXLD01000003">
    <property type="protein sequence ID" value="KAB1856570.1"/>
    <property type="molecule type" value="Genomic_DNA"/>
</dbReference>
<reference evidence="6 7" key="1">
    <citation type="submission" date="2019-09" db="EMBL/GenBank/DDBJ databases">
        <title>Draft genome sequence of Acinetobacter tandoii W4-4-4 isolated from environmental water sample.</title>
        <authorList>
            <person name="Wee S.K."/>
            <person name="Yan B."/>
            <person name="Mustaffa S.B."/>
            <person name="Yap E.P.H."/>
        </authorList>
    </citation>
    <scope>NUCLEOTIDE SEQUENCE [LARGE SCALE GENOMIC DNA]</scope>
    <source>
        <strain evidence="6 7">W4-4-4</strain>
    </source>
</reference>
<dbReference type="GO" id="GO:0003700">
    <property type="term" value="F:DNA-binding transcription factor activity"/>
    <property type="evidence" value="ECO:0007669"/>
    <property type="project" value="InterPro"/>
</dbReference>
<dbReference type="PANTHER" id="PTHR11019:SF190">
    <property type="entry name" value="ARAC-FAMILY REGULATORY PROTEIN"/>
    <property type="match status" value="1"/>
</dbReference>
<dbReference type="InterPro" id="IPR003313">
    <property type="entry name" value="AraC-bd"/>
</dbReference>
<dbReference type="PROSITE" id="PS00041">
    <property type="entry name" value="HTH_ARAC_FAMILY_1"/>
    <property type="match status" value="1"/>
</dbReference>
<dbReference type="Proteomes" id="UP000325788">
    <property type="component" value="Unassembled WGS sequence"/>
</dbReference>
<dbReference type="Gene3D" id="1.10.10.60">
    <property type="entry name" value="Homeodomain-like"/>
    <property type="match status" value="1"/>
</dbReference>
<keyword evidence="1" id="KW-0678">Repressor</keyword>
<protein>
    <submittedName>
        <fullName evidence="6">Helix-turn-helix transcriptional regulator</fullName>
    </submittedName>
</protein>
<feature type="domain" description="HTH araC/xylS-type" evidence="5">
    <location>
        <begin position="163"/>
        <end position="260"/>
    </location>
</feature>
<keyword evidence="4" id="KW-0804">Transcription</keyword>
<dbReference type="InterPro" id="IPR011051">
    <property type="entry name" value="RmlC_Cupin_sf"/>
</dbReference>
<keyword evidence="3" id="KW-0238">DNA-binding</keyword>
<evidence type="ECO:0000313" key="6">
    <source>
        <dbReference type="EMBL" id="KAB1856570.1"/>
    </source>
</evidence>
<gene>
    <name evidence="6" type="ORF">F4W09_06135</name>
</gene>
<dbReference type="SMART" id="SM00342">
    <property type="entry name" value="HTH_ARAC"/>
    <property type="match status" value="1"/>
</dbReference>
<evidence type="ECO:0000256" key="1">
    <source>
        <dbReference type="ARBA" id="ARBA00022491"/>
    </source>
</evidence>
<dbReference type="Pfam" id="PF02311">
    <property type="entry name" value="AraC_binding"/>
    <property type="match status" value="1"/>
</dbReference>
<name>A0A5N4WJW4_9GAMM</name>
<dbReference type="Pfam" id="PF12833">
    <property type="entry name" value="HTH_18"/>
    <property type="match status" value="1"/>
</dbReference>
<evidence type="ECO:0000256" key="3">
    <source>
        <dbReference type="ARBA" id="ARBA00023125"/>
    </source>
</evidence>
<dbReference type="InterPro" id="IPR009057">
    <property type="entry name" value="Homeodomain-like_sf"/>
</dbReference>
<dbReference type="AlphaFoldDB" id="A0A5N4WJW4"/>
<accession>A0A5N4WJW4</accession>
<organism evidence="6 7">
    <name type="scientific">Acinetobacter tandoii</name>
    <dbReference type="NCBI Taxonomy" id="202954"/>
    <lineage>
        <taxon>Bacteria</taxon>
        <taxon>Pseudomonadati</taxon>
        <taxon>Pseudomonadota</taxon>
        <taxon>Gammaproteobacteria</taxon>
        <taxon>Moraxellales</taxon>
        <taxon>Moraxellaceae</taxon>
        <taxon>Acinetobacter</taxon>
    </lineage>
</organism>
<keyword evidence="2" id="KW-0805">Transcription regulation</keyword>
<dbReference type="SUPFAM" id="SSF51182">
    <property type="entry name" value="RmlC-like cupins"/>
    <property type="match status" value="1"/>
</dbReference>
<dbReference type="SUPFAM" id="SSF46689">
    <property type="entry name" value="Homeodomain-like"/>
    <property type="match status" value="1"/>
</dbReference>
<dbReference type="PANTHER" id="PTHR11019">
    <property type="entry name" value="HTH-TYPE TRANSCRIPTIONAL REGULATOR NIMR"/>
    <property type="match status" value="1"/>
</dbReference>
<dbReference type="PROSITE" id="PS01124">
    <property type="entry name" value="HTH_ARAC_FAMILY_2"/>
    <property type="match status" value="1"/>
</dbReference>
<dbReference type="InterPro" id="IPR018062">
    <property type="entry name" value="HTH_AraC-typ_CS"/>
</dbReference>
<dbReference type="RefSeq" id="WP_151504334.1">
    <property type="nucleotide sequence ID" value="NZ_VXLD01000003.1"/>
</dbReference>
<evidence type="ECO:0000256" key="2">
    <source>
        <dbReference type="ARBA" id="ARBA00023015"/>
    </source>
</evidence>
<dbReference type="FunFam" id="1.10.10.60:FF:000132">
    <property type="entry name" value="AraC family transcriptional regulator"/>
    <property type="match status" value="1"/>
</dbReference>
<dbReference type="CDD" id="cd06124">
    <property type="entry name" value="cupin_NimR-like_N"/>
    <property type="match status" value="1"/>
</dbReference>
<proteinExistence type="predicted"/>
<evidence type="ECO:0000256" key="4">
    <source>
        <dbReference type="ARBA" id="ARBA00023163"/>
    </source>
</evidence>
<comment type="caution">
    <text evidence="6">The sequence shown here is derived from an EMBL/GenBank/DDBJ whole genome shotgun (WGS) entry which is preliminary data.</text>
</comment>